<evidence type="ECO:0000256" key="5">
    <source>
        <dbReference type="ARBA" id="ARBA00023002"/>
    </source>
</evidence>
<feature type="transmembrane region" description="Helical" evidence="9">
    <location>
        <begin position="54"/>
        <end position="79"/>
    </location>
</feature>
<protein>
    <submittedName>
        <fullName evidence="10">High nitrogen upregulated cytochrome P450 monooxygenase 2</fullName>
    </submittedName>
</protein>
<dbReference type="InterPro" id="IPR036396">
    <property type="entry name" value="Cyt_P450_sf"/>
</dbReference>
<proteinExistence type="inferred from homology"/>
<dbReference type="AlphaFoldDB" id="A0A5C2S162"/>
<dbReference type="Pfam" id="PF00067">
    <property type="entry name" value="p450"/>
    <property type="match status" value="1"/>
</dbReference>
<dbReference type="STRING" id="1328759.A0A5C2S162"/>
<evidence type="ECO:0000256" key="7">
    <source>
        <dbReference type="ARBA" id="ARBA00023033"/>
    </source>
</evidence>
<dbReference type="InterPro" id="IPR001128">
    <property type="entry name" value="Cyt_P450"/>
</dbReference>
<evidence type="ECO:0000256" key="2">
    <source>
        <dbReference type="ARBA" id="ARBA00005179"/>
    </source>
</evidence>
<comment type="pathway">
    <text evidence="2">Secondary metabolite biosynthesis.</text>
</comment>
<feature type="transmembrane region" description="Helical" evidence="9">
    <location>
        <begin position="30"/>
        <end position="48"/>
    </location>
</feature>
<evidence type="ECO:0000256" key="8">
    <source>
        <dbReference type="PIRSR" id="PIRSR602403-1"/>
    </source>
</evidence>
<comment type="similarity">
    <text evidence="3">Belongs to the cytochrome P450 family.</text>
</comment>
<evidence type="ECO:0000256" key="9">
    <source>
        <dbReference type="SAM" id="Phobius"/>
    </source>
</evidence>
<dbReference type="PRINTS" id="PR00465">
    <property type="entry name" value="EP450IV"/>
</dbReference>
<evidence type="ECO:0000313" key="10">
    <source>
        <dbReference type="EMBL" id="RPD57205.1"/>
    </source>
</evidence>
<dbReference type="InterPro" id="IPR002403">
    <property type="entry name" value="Cyt_P450_E_grp-IV"/>
</dbReference>
<gene>
    <name evidence="10" type="ORF">L227DRAFT_552293</name>
</gene>
<keyword evidence="11" id="KW-1185">Reference proteome</keyword>
<keyword evidence="9" id="KW-1133">Transmembrane helix</keyword>
<dbReference type="SUPFAM" id="SSF48264">
    <property type="entry name" value="Cytochrome P450"/>
    <property type="match status" value="1"/>
</dbReference>
<evidence type="ECO:0000313" key="11">
    <source>
        <dbReference type="Proteomes" id="UP000313359"/>
    </source>
</evidence>
<evidence type="ECO:0000256" key="6">
    <source>
        <dbReference type="ARBA" id="ARBA00023004"/>
    </source>
</evidence>
<dbReference type="OrthoDB" id="6692864at2759"/>
<dbReference type="PRINTS" id="PR00385">
    <property type="entry name" value="P450"/>
</dbReference>
<keyword evidence="9" id="KW-0472">Membrane</keyword>
<name>A0A5C2S162_9APHY</name>
<dbReference type="GO" id="GO:0004497">
    <property type="term" value="F:monooxygenase activity"/>
    <property type="evidence" value="ECO:0007669"/>
    <property type="project" value="UniProtKB-KW"/>
</dbReference>
<evidence type="ECO:0000256" key="3">
    <source>
        <dbReference type="ARBA" id="ARBA00010617"/>
    </source>
</evidence>
<dbReference type="InterPro" id="IPR050121">
    <property type="entry name" value="Cytochrome_P450_monoxygenase"/>
</dbReference>
<dbReference type="Gene3D" id="1.10.630.10">
    <property type="entry name" value="Cytochrome P450"/>
    <property type="match status" value="1"/>
</dbReference>
<dbReference type="EMBL" id="ML122282">
    <property type="protein sequence ID" value="RPD57205.1"/>
    <property type="molecule type" value="Genomic_DNA"/>
</dbReference>
<keyword evidence="8" id="KW-0349">Heme</keyword>
<dbReference type="PANTHER" id="PTHR24305:SF187">
    <property type="entry name" value="P450, PUTATIVE (EUROFUNG)-RELATED"/>
    <property type="match status" value="1"/>
</dbReference>
<dbReference type="Proteomes" id="UP000313359">
    <property type="component" value="Unassembled WGS sequence"/>
</dbReference>
<evidence type="ECO:0000256" key="4">
    <source>
        <dbReference type="ARBA" id="ARBA00022723"/>
    </source>
</evidence>
<dbReference type="CDD" id="cd11061">
    <property type="entry name" value="CYP67-like"/>
    <property type="match status" value="1"/>
</dbReference>
<feature type="binding site" description="axial binding residue" evidence="8">
    <location>
        <position position="503"/>
    </location>
    <ligand>
        <name>heme</name>
        <dbReference type="ChEBI" id="CHEBI:30413"/>
    </ligand>
    <ligandPart>
        <name>Fe</name>
        <dbReference type="ChEBI" id="CHEBI:18248"/>
    </ligandPart>
</feature>
<accession>A0A5C2S162</accession>
<keyword evidence="9" id="KW-0812">Transmembrane</keyword>
<dbReference type="GO" id="GO:0005506">
    <property type="term" value="F:iron ion binding"/>
    <property type="evidence" value="ECO:0007669"/>
    <property type="project" value="InterPro"/>
</dbReference>
<comment type="cofactor">
    <cofactor evidence="1 8">
        <name>heme</name>
        <dbReference type="ChEBI" id="CHEBI:30413"/>
    </cofactor>
</comment>
<keyword evidence="7 10" id="KW-0503">Monooxygenase</keyword>
<dbReference type="GO" id="GO:0020037">
    <property type="term" value="F:heme binding"/>
    <property type="evidence" value="ECO:0007669"/>
    <property type="project" value="InterPro"/>
</dbReference>
<sequence>MSSLREVAPLTVPLALIGHQVFRRLESYRIAVHLSLLFGPPALVAIHVSSSQPYSVLLTTFLCALLTYLATLVASVVVYRLSPLHPLAQFPGPLWRRVSMIGPAVVASKGNRHRTFVEMHEKYGDIVRTGPNEVSINDASFVEPLLGASGLPKGPNHMGSAMSETNVNLVGIRDIPLHLQRRRPWNRGLKQGALKEYEPLIAERAQLLVRRLKDQSGSVDLGLWFKYFGYDFMSDMAFGGGSELLKEGDKNNIWSLIEEGMVIVTILHTLPWLGIYLGKIPSATGPMHVMQDNGRRLAKERLERGSKTRDLYHYLCNEDQPDKAPPSLQELADYGILAVIAGSDTASMTLTSLFYCLLTNPEAYSKLQAEVDKFYPAGESTSDTQYHRDMHYLQAVINEALRLLPPVPLGSQRQVPHASAPVVVGSTVLPPGTIVYLAPWVLQRDPRNFVFPDAFWPERWLIASNQLRYEDAQLPSSVVQTECPEFVHNEVAFTPFSVGPMNCPGKGLAMMEIRMVVVALVRDFRFELRQGWDAKKFEEEFKDYFTAARPELPVTFERRL</sequence>
<reference evidence="10" key="1">
    <citation type="journal article" date="2018" name="Genome Biol. Evol.">
        <title>Genomics and development of Lentinus tigrinus, a white-rot wood-decaying mushroom with dimorphic fruiting bodies.</title>
        <authorList>
            <person name="Wu B."/>
            <person name="Xu Z."/>
            <person name="Knudson A."/>
            <person name="Carlson A."/>
            <person name="Chen N."/>
            <person name="Kovaka S."/>
            <person name="LaButti K."/>
            <person name="Lipzen A."/>
            <person name="Pennachio C."/>
            <person name="Riley R."/>
            <person name="Schakwitz W."/>
            <person name="Umezawa K."/>
            <person name="Ohm R.A."/>
            <person name="Grigoriev I.V."/>
            <person name="Nagy L.G."/>
            <person name="Gibbons J."/>
            <person name="Hibbett D."/>
        </authorList>
    </citation>
    <scope>NUCLEOTIDE SEQUENCE [LARGE SCALE GENOMIC DNA]</scope>
    <source>
        <strain evidence="10">ALCF2SS1-6</strain>
    </source>
</reference>
<organism evidence="10 11">
    <name type="scientific">Lentinus tigrinus ALCF2SS1-6</name>
    <dbReference type="NCBI Taxonomy" id="1328759"/>
    <lineage>
        <taxon>Eukaryota</taxon>
        <taxon>Fungi</taxon>
        <taxon>Dikarya</taxon>
        <taxon>Basidiomycota</taxon>
        <taxon>Agaricomycotina</taxon>
        <taxon>Agaricomycetes</taxon>
        <taxon>Polyporales</taxon>
        <taxon>Polyporaceae</taxon>
        <taxon>Lentinus</taxon>
    </lineage>
</organism>
<keyword evidence="5" id="KW-0560">Oxidoreductase</keyword>
<dbReference type="GO" id="GO:0016705">
    <property type="term" value="F:oxidoreductase activity, acting on paired donors, with incorporation or reduction of molecular oxygen"/>
    <property type="evidence" value="ECO:0007669"/>
    <property type="project" value="InterPro"/>
</dbReference>
<dbReference type="PANTHER" id="PTHR24305">
    <property type="entry name" value="CYTOCHROME P450"/>
    <property type="match status" value="1"/>
</dbReference>
<keyword evidence="6 8" id="KW-0408">Iron</keyword>
<evidence type="ECO:0000256" key="1">
    <source>
        <dbReference type="ARBA" id="ARBA00001971"/>
    </source>
</evidence>
<keyword evidence="4 8" id="KW-0479">Metal-binding</keyword>